<proteinExistence type="predicted"/>
<dbReference type="EMBL" id="CZPT02001654">
    <property type="protein sequence ID" value="SCU71526.1"/>
    <property type="molecule type" value="Genomic_DNA"/>
</dbReference>
<dbReference type="RefSeq" id="XP_067082174.1">
    <property type="nucleotide sequence ID" value="XM_067226073.1"/>
</dbReference>
<comment type="caution">
    <text evidence="1">The sequence shown here is derived from an EMBL/GenBank/DDBJ whole genome shotgun (WGS) entry which is preliminary data.</text>
</comment>
<reference evidence="1" key="1">
    <citation type="submission" date="2016-09" db="EMBL/GenBank/DDBJ databases">
        <authorList>
            <person name="Hebert L."/>
            <person name="Moumen B."/>
        </authorList>
    </citation>
    <scope>NUCLEOTIDE SEQUENCE [LARGE SCALE GENOMIC DNA]</scope>
    <source>
        <strain evidence="1">OVI</strain>
    </source>
</reference>
<protein>
    <submittedName>
        <fullName evidence="1">Uncharacterized protein</fullName>
    </submittedName>
</protein>
<dbReference type="GeneID" id="92377047"/>
<accession>A0A1G4IGR9</accession>
<dbReference type="AlphaFoldDB" id="A0A1G4IGR9"/>
<organism evidence="1 2">
    <name type="scientific">Trypanosoma equiperdum</name>
    <dbReference type="NCBI Taxonomy" id="5694"/>
    <lineage>
        <taxon>Eukaryota</taxon>
        <taxon>Discoba</taxon>
        <taxon>Euglenozoa</taxon>
        <taxon>Kinetoplastea</taxon>
        <taxon>Metakinetoplastina</taxon>
        <taxon>Trypanosomatida</taxon>
        <taxon>Trypanosomatidae</taxon>
        <taxon>Trypanosoma</taxon>
    </lineage>
</organism>
<dbReference type="VEuPathDB" id="TriTrypDB:TEOVI_000310700"/>
<name>A0A1G4IGR9_TRYEQ</name>
<keyword evidence="2" id="KW-1185">Reference proteome</keyword>
<evidence type="ECO:0000313" key="2">
    <source>
        <dbReference type="Proteomes" id="UP000195570"/>
    </source>
</evidence>
<evidence type="ECO:0000313" key="1">
    <source>
        <dbReference type="EMBL" id="SCU71526.1"/>
    </source>
</evidence>
<sequence>MYVVSLKIYIYIYVYIFKRMRVSRHLVVTRSHRLVDMRVKTGADEHACAVVRAGATAYECLRPPEHVRKCVSGAGAHLCDMIMGDGARAKAFIQQHVWCVGGNTEFLQGNVSRVSCFLRKPARRRPRSGGCTLASWDHALVCVFEYACHNPDPVVLSFPKRCSVRGAGPVIYTRTCAFADGNGWGFCVCRFL</sequence>
<dbReference type="Proteomes" id="UP000195570">
    <property type="component" value="Unassembled WGS sequence"/>
</dbReference>
<gene>
    <name evidence="1" type="ORF">TEOVI_000310700</name>
</gene>